<keyword evidence="1" id="KW-0472">Membrane</keyword>
<feature type="transmembrane region" description="Helical" evidence="1">
    <location>
        <begin position="121"/>
        <end position="153"/>
    </location>
</feature>
<dbReference type="HOGENOM" id="CLU_1657573_0_0_0"/>
<dbReference type="EMBL" id="AP012337">
    <property type="protein sequence ID" value="BAM00162.1"/>
    <property type="molecule type" value="Genomic_DNA"/>
</dbReference>
<evidence type="ECO:0000256" key="1">
    <source>
        <dbReference type="SAM" id="Phobius"/>
    </source>
</evidence>
<dbReference type="Proteomes" id="UP000007880">
    <property type="component" value="Chromosome"/>
</dbReference>
<sequence length="159" mass="17788">MQLHAFQHEATIATIEPPRVETGAHLITVAPPPSVTMFGWKLQFRGPETHPLGSCVSQNVNHFHVEVFRQNPRGRWDYVLNVHLGAYRSSGRRCFVLYNNTRPYVCWKVCSPTWNQLKEMFVWILIAAAAIAGVVLAAWIISAIASAAATVAWPVLLLL</sequence>
<keyword evidence="1" id="KW-1133">Transmembrane helix</keyword>
<name>I0I4H4_CALAS</name>
<evidence type="ECO:0000313" key="2">
    <source>
        <dbReference type="EMBL" id="BAM00162.1"/>
    </source>
</evidence>
<evidence type="ECO:0000313" key="3">
    <source>
        <dbReference type="Proteomes" id="UP000007880"/>
    </source>
</evidence>
<dbReference type="KEGG" id="cap:CLDAP_21220"/>
<dbReference type="AlphaFoldDB" id="I0I4H4"/>
<reference evidence="2 3" key="1">
    <citation type="submission" date="2012-02" db="EMBL/GenBank/DDBJ databases">
        <title>Complete genome sequence of Caldilinea aerophila DSM 14535 (= NBRC 102666).</title>
        <authorList>
            <person name="Oguchi A."/>
            <person name="Hosoyama A."/>
            <person name="Sekine M."/>
            <person name="Fukai R."/>
            <person name="Kato Y."/>
            <person name="Nakamura S."/>
            <person name="Hanada S."/>
            <person name="Yamazaki S."/>
            <person name="Fujita N."/>
        </authorList>
    </citation>
    <scope>NUCLEOTIDE SEQUENCE [LARGE SCALE GENOMIC DNA]</scope>
    <source>
        <strain evidence="3">DSM 14535 / JCM 11387 / NBRC 104270 / STL-6-O1</strain>
    </source>
</reference>
<keyword evidence="3" id="KW-1185">Reference proteome</keyword>
<organism evidence="2 3">
    <name type="scientific">Caldilinea aerophila (strain DSM 14535 / JCM 11387 / NBRC 104270 / STL-6-O1)</name>
    <dbReference type="NCBI Taxonomy" id="926550"/>
    <lineage>
        <taxon>Bacteria</taxon>
        <taxon>Bacillati</taxon>
        <taxon>Chloroflexota</taxon>
        <taxon>Caldilineae</taxon>
        <taxon>Caldilineales</taxon>
        <taxon>Caldilineaceae</taxon>
        <taxon>Caldilinea</taxon>
    </lineage>
</organism>
<gene>
    <name evidence="2" type="ordered locus">CLDAP_21220</name>
</gene>
<protein>
    <submittedName>
        <fullName evidence="2">Uncharacterized protein</fullName>
    </submittedName>
</protein>
<proteinExistence type="predicted"/>
<keyword evidence="1" id="KW-0812">Transmembrane</keyword>
<accession>I0I4H4</accession>